<dbReference type="AlphaFoldDB" id="A0AAD5YLD5"/>
<reference evidence="2" key="1">
    <citation type="submission" date="2022-07" db="EMBL/GenBank/DDBJ databases">
        <title>Genome Sequence of Leucocoprinus birnbaumii.</title>
        <authorList>
            <person name="Buettner E."/>
        </authorList>
    </citation>
    <scope>NUCLEOTIDE SEQUENCE</scope>
    <source>
        <strain evidence="2">VT141</strain>
    </source>
</reference>
<dbReference type="EMBL" id="JANIEX010001333">
    <property type="protein sequence ID" value="KAJ3559157.1"/>
    <property type="molecule type" value="Genomic_DNA"/>
</dbReference>
<feature type="region of interest" description="Disordered" evidence="1">
    <location>
        <begin position="50"/>
        <end position="74"/>
    </location>
</feature>
<evidence type="ECO:0000256" key="1">
    <source>
        <dbReference type="SAM" id="MobiDB-lite"/>
    </source>
</evidence>
<gene>
    <name evidence="2" type="ORF">NP233_g11335</name>
</gene>
<evidence type="ECO:0000313" key="2">
    <source>
        <dbReference type="EMBL" id="KAJ3559157.1"/>
    </source>
</evidence>
<sequence>MPCLSRCERELILSVANENPYIQYLLSDPSQGRQIAHEVAKIVVAHAPLSDPKGNASQPSKSSNHSMGEEPSLTSVANSQDGYLLIIRELYAYLMNTMGREGLAGGVSSALRDALTTYRKQKKQTRNIHHDTVRALGLDWTPEIAAGWFQALPNIHLPKLKTPYPPAGKFICEDEAIKKLWYPRLMEAKQADKRLKRCEPLVIDQTKLVRTVEAGESIVVRDCKTNEIVLMVVRNFCGDIDVLEWMGRIVAEAVRICRNVRQKEDAGHISLVGFSAGQRSDPQFYWTRNLIRKISEGAAAAFRQDQSFVFALFWNLLLKRLPLEIMDEWKGWIAEEMLPAMNPQWKDHSDNRGLYEIEVLAEKVVFHDAELAPPTGIMSQNYARPGHYERQPHKYAASLTVVREGLEDQDGGHFFLSAYGIKIVATADTCLVWQPRFYHGTSLQRVDPYDPDPDFRQQGLAIVTSPRLPPVWAQFSAD</sequence>
<accession>A0AAD5YLD5</accession>
<comment type="caution">
    <text evidence="2">The sequence shown here is derived from an EMBL/GenBank/DDBJ whole genome shotgun (WGS) entry which is preliminary data.</text>
</comment>
<keyword evidence="3" id="KW-1185">Reference proteome</keyword>
<feature type="compositionally biased region" description="Polar residues" evidence="1">
    <location>
        <begin position="55"/>
        <end position="74"/>
    </location>
</feature>
<protein>
    <submittedName>
        <fullName evidence="2">Uncharacterized protein</fullName>
    </submittedName>
</protein>
<evidence type="ECO:0000313" key="3">
    <source>
        <dbReference type="Proteomes" id="UP001213000"/>
    </source>
</evidence>
<proteinExistence type="predicted"/>
<name>A0AAD5YLD5_9AGAR</name>
<organism evidence="2 3">
    <name type="scientific">Leucocoprinus birnbaumii</name>
    <dbReference type="NCBI Taxonomy" id="56174"/>
    <lineage>
        <taxon>Eukaryota</taxon>
        <taxon>Fungi</taxon>
        <taxon>Dikarya</taxon>
        <taxon>Basidiomycota</taxon>
        <taxon>Agaricomycotina</taxon>
        <taxon>Agaricomycetes</taxon>
        <taxon>Agaricomycetidae</taxon>
        <taxon>Agaricales</taxon>
        <taxon>Agaricineae</taxon>
        <taxon>Agaricaceae</taxon>
        <taxon>Leucocoprinus</taxon>
    </lineage>
</organism>
<dbReference type="Proteomes" id="UP001213000">
    <property type="component" value="Unassembled WGS sequence"/>
</dbReference>